<keyword evidence="3" id="KW-1185">Reference proteome</keyword>
<gene>
    <name evidence="2" type="ORF">LOD99_972</name>
</gene>
<name>A0AAV7K073_9METZ</name>
<evidence type="ECO:0000313" key="3">
    <source>
        <dbReference type="Proteomes" id="UP001165289"/>
    </source>
</evidence>
<reference evidence="2 3" key="1">
    <citation type="journal article" date="2023" name="BMC Biol.">
        <title>The compact genome of the sponge Oopsacas minuta (Hexactinellida) is lacking key metazoan core genes.</title>
        <authorList>
            <person name="Santini S."/>
            <person name="Schenkelaars Q."/>
            <person name="Jourda C."/>
            <person name="Duchesne M."/>
            <person name="Belahbib H."/>
            <person name="Rocher C."/>
            <person name="Selva M."/>
            <person name="Riesgo A."/>
            <person name="Vervoort M."/>
            <person name="Leys S.P."/>
            <person name="Kodjabachian L."/>
            <person name="Le Bivic A."/>
            <person name="Borchiellini C."/>
            <person name="Claverie J.M."/>
            <person name="Renard E."/>
        </authorList>
    </citation>
    <scope>NUCLEOTIDE SEQUENCE [LARGE SCALE GENOMIC DNA]</scope>
    <source>
        <strain evidence="2">SPO-2</strain>
    </source>
</reference>
<dbReference type="Pfam" id="PF00069">
    <property type="entry name" value="Pkinase"/>
    <property type="match status" value="1"/>
</dbReference>
<dbReference type="PROSITE" id="PS00108">
    <property type="entry name" value="PROTEIN_KINASE_ST"/>
    <property type="match status" value="1"/>
</dbReference>
<evidence type="ECO:0000259" key="1">
    <source>
        <dbReference type="PROSITE" id="PS50011"/>
    </source>
</evidence>
<dbReference type="InterPro" id="IPR011009">
    <property type="entry name" value="Kinase-like_dom_sf"/>
</dbReference>
<dbReference type="SMART" id="SM00220">
    <property type="entry name" value="S_TKc"/>
    <property type="match status" value="1"/>
</dbReference>
<dbReference type="Proteomes" id="UP001165289">
    <property type="component" value="Unassembled WGS sequence"/>
</dbReference>
<evidence type="ECO:0000313" key="2">
    <source>
        <dbReference type="EMBL" id="KAI6654576.1"/>
    </source>
</evidence>
<sequence>MSLELISSHLDASFLNDCLIEAIIGQGLDGEIVRFSKKKDNTKGVLKIPRHDLTHEIEILSKLIPHQNIVTFNGVQRTKRGEGILLEHLEGQDLFSMLEEENNLYESIAKDILRQILTAIKSIHSQNIVHRDIKLENIFVSPKCSVKLLDFGLSETISDDISLTELSGTPSYIAPEMINKALNPSMNGYGRPVDIWACGVLLYAMISGSFPFWHEKQFRRYQLILEGEIDLSDGGWEDVSEKAKSLIRSLLTLDPSIRPSASEALNHCWFN</sequence>
<organism evidence="2 3">
    <name type="scientific">Oopsacas minuta</name>
    <dbReference type="NCBI Taxonomy" id="111878"/>
    <lineage>
        <taxon>Eukaryota</taxon>
        <taxon>Metazoa</taxon>
        <taxon>Porifera</taxon>
        <taxon>Hexactinellida</taxon>
        <taxon>Hexasterophora</taxon>
        <taxon>Lyssacinosida</taxon>
        <taxon>Leucopsacidae</taxon>
        <taxon>Oopsacas</taxon>
    </lineage>
</organism>
<proteinExistence type="predicted"/>
<dbReference type="Gene3D" id="1.10.510.10">
    <property type="entry name" value="Transferase(Phosphotransferase) domain 1"/>
    <property type="match status" value="1"/>
</dbReference>
<dbReference type="SUPFAM" id="SSF56112">
    <property type="entry name" value="Protein kinase-like (PK-like)"/>
    <property type="match status" value="1"/>
</dbReference>
<feature type="domain" description="Protein kinase" evidence="1">
    <location>
        <begin position="18"/>
        <end position="270"/>
    </location>
</feature>
<dbReference type="AlphaFoldDB" id="A0AAV7K073"/>
<keyword evidence="2" id="KW-0418">Kinase</keyword>
<dbReference type="PROSITE" id="PS50011">
    <property type="entry name" value="PROTEIN_KINASE_DOM"/>
    <property type="match status" value="1"/>
</dbReference>
<accession>A0AAV7K073</accession>
<dbReference type="PANTHER" id="PTHR24347">
    <property type="entry name" value="SERINE/THREONINE-PROTEIN KINASE"/>
    <property type="match status" value="1"/>
</dbReference>
<dbReference type="GO" id="GO:0004672">
    <property type="term" value="F:protein kinase activity"/>
    <property type="evidence" value="ECO:0007669"/>
    <property type="project" value="InterPro"/>
</dbReference>
<comment type="caution">
    <text evidence="2">The sequence shown here is derived from an EMBL/GenBank/DDBJ whole genome shotgun (WGS) entry which is preliminary data.</text>
</comment>
<dbReference type="EMBL" id="JAKMXF010000222">
    <property type="protein sequence ID" value="KAI6654576.1"/>
    <property type="molecule type" value="Genomic_DNA"/>
</dbReference>
<dbReference type="InterPro" id="IPR000719">
    <property type="entry name" value="Prot_kinase_dom"/>
</dbReference>
<protein>
    <submittedName>
        <fullName evidence="2">Phosphorylase b kinase gamma catalytic chain, skeletal muscle/heart isoform</fullName>
    </submittedName>
</protein>
<dbReference type="InterPro" id="IPR008271">
    <property type="entry name" value="Ser/Thr_kinase_AS"/>
</dbReference>
<dbReference type="GO" id="GO:0005524">
    <property type="term" value="F:ATP binding"/>
    <property type="evidence" value="ECO:0007669"/>
    <property type="project" value="InterPro"/>
</dbReference>
<keyword evidence="2" id="KW-0808">Transferase</keyword>